<evidence type="ECO:0000256" key="3">
    <source>
        <dbReference type="PIRSR" id="PIRSR640198-3"/>
    </source>
</evidence>
<dbReference type="InterPro" id="IPR040198">
    <property type="entry name" value="Fido_containing"/>
</dbReference>
<keyword evidence="2" id="KW-0067">ATP-binding</keyword>
<feature type="active site" evidence="1">
    <location>
        <position position="195"/>
    </location>
</feature>
<feature type="binding site" evidence="2">
    <location>
        <begin position="199"/>
        <end position="206"/>
    </location>
    <ligand>
        <name>ATP</name>
        <dbReference type="ChEBI" id="CHEBI:30616"/>
    </ligand>
</feature>
<dbReference type="AlphaFoldDB" id="A0A2W2BB99"/>
<dbReference type="InterPro" id="IPR003812">
    <property type="entry name" value="Fido"/>
</dbReference>
<dbReference type="RefSeq" id="WP_111000932.1">
    <property type="nucleotide sequence ID" value="NZ_QKTW01000028.1"/>
</dbReference>
<evidence type="ECO:0000313" key="6">
    <source>
        <dbReference type="EMBL" id="PZF70916.1"/>
    </source>
</evidence>
<evidence type="ECO:0000256" key="2">
    <source>
        <dbReference type="PIRSR" id="PIRSR640198-2"/>
    </source>
</evidence>
<dbReference type="EMBL" id="QKTW01000028">
    <property type="protein sequence ID" value="PZF70916.1"/>
    <property type="molecule type" value="Genomic_DNA"/>
</dbReference>
<dbReference type="SUPFAM" id="SSF140931">
    <property type="entry name" value="Fic-like"/>
    <property type="match status" value="1"/>
</dbReference>
<dbReference type="GO" id="GO:0005524">
    <property type="term" value="F:ATP binding"/>
    <property type="evidence" value="ECO:0007669"/>
    <property type="project" value="UniProtKB-KW"/>
</dbReference>
<dbReference type="PANTHER" id="PTHR13504">
    <property type="entry name" value="FIDO DOMAIN-CONTAINING PROTEIN DDB_G0283145"/>
    <property type="match status" value="1"/>
</dbReference>
<feature type="coiled-coil region" evidence="4">
    <location>
        <begin position="266"/>
        <end position="293"/>
    </location>
</feature>
<evidence type="ECO:0000256" key="1">
    <source>
        <dbReference type="PIRSR" id="PIRSR640198-1"/>
    </source>
</evidence>
<keyword evidence="2" id="KW-0547">Nucleotide-binding</keyword>
<dbReference type="Gene3D" id="1.10.3290.10">
    <property type="entry name" value="Fido-like domain"/>
    <property type="match status" value="1"/>
</dbReference>
<dbReference type="Proteomes" id="UP000248745">
    <property type="component" value="Unassembled WGS sequence"/>
</dbReference>
<gene>
    <name evidence="6" type="ORF">DN068_21045</name>
</gene>
<dbReference type="PANTHER" id="PTHR13504:SF38">
    <property type="entry name" value="FIDO DOMAIN-CONTAINING PROTEIN"/>
    <property type="match status" value="1"/>
</dbReference>
<dbReference type="OrthoDB" id="9814400at2"/>
<comment type="caution">
    <text evidence="6">The sequence shown here is derived from an EMBL/GenBank/DDBJ whole genome shotgun (WGS) entry which is preliminary data.</text>
</comment>
<accession>A0A2W2BB99</accession>
<sequence>MNVSLLETIDRKRKELEALLPMSPENEDRFNKKISLEFNYNSNHIEGNTLTYGETKLLLLFGEVSGKHSYRDLAEMKASEAALKQTRELALDKERTLTESTIRDLNEILLVEPFWKEAKTAEGQPTRVRIIPGEYKRQPNGVTLENGGEIPFASPQETPMLMSDLVTWFRDEEEKGELPAVVLAAAFHHRFVRIHPFADGNGRVSRLLMNYVFYKNDLPPVVIKSVDKANYLRALRAADSGNLDTFLDYIAEQLIWSLDLAIRSAKGEEIEEADDWKKQLKVLKAELDHKEEITEKISVPAINSIINDVARPLKKMLEGNLEEIAALFLKSSFDISIPDRQFNQSEAAYLILNSNKTLLIQLSFMTFKKNGFDPFDVFQAVFFIFSEYDYIIKTFRLGGNEVIFTRKGYHQKLTESEQTDIVNRMAGDIMNQIQQKLKHS</sequence>
<protein>
    <submittedName>
        <fullName evidence="6">Fic family protein</fullName>
    </submittedName>
</protein>
<keyword evidence="7" id="KW-1185">Reference proteome</keyword>
<feature type="site" description="Important for autoinhibition of adenylyltransferase activity" evidence="3">
    <location>
        <position position="46"/>
    </location>
</feature>
<dbReference type="PROSITE" id="PS51459">
    <property type="entry name" value="FIDO"/>
    <property type="match status" value="1"/>
</dbReference>
<keyword evidence="4" id="KW-0175">Coiled coil</keyword>
<organism evidence="6 7">
    <name type="scientific">Taibaiella soli</name>
    <dbReference type="NCBI Taxonomy" id="1649169"/>
    <lineage>
        <taxon>Bacteria</taxon>
        <taxon>Pseudomonadati</taxon>
        <taxon>Bacteroidota</taxon>
        <taxon>Chitinophagia</taxon>
        <taxon>Chitinophagales</taxon>
        <taxon>Chitinophagaceae</taxon>
        <taxon>Taibaiella</taxon>
    </lineage>
</organism>
<evidence type="ECO:0000259" key="5">
    <source>
        <dbReference type="PROSITE" id="PS51459"/>
    </source>
</evidence>
<reference evidence="6 7" key="1">
    <citation type="submission" date="2018-06" db="EMBL/GenBank/DDBJ databases">
        <title>Mucibacter soli gen. nov., sp. nov., a new member of the family Chitinophagaceae producing mucin.</title>
        <authorList>
            <person name="Kim M.-K."/>
            <person name="Park S."/>
            <person name="Kim T.-S."/>
            <person name="Joung Y."/>
            <person name="Han J.-H."/>
            <person name="Kim S.B."/>
        </authorList>
    </citation>
    <scope>NUCLEOTIDE SEQUENCE [LARGE SCALE GENOMIC DNA]</scope>
    <source>
        <strain evidence="6 7">R1-15</strain>
    </source>
</reference>
<proteinExistence type="predicted"/>
<name>A0A2W2BB99_9BACT</name>
<evidence type="ECO:0000313" key="7">
    <source>
        <dbReference type="Proteomes" id="UP000248745"/>
    </source>
</evidence>
<dbReference type="InterPro" id="IPR036597">
    <property type="entry name" value="Fido-like_dom_sf"/>
</dbReference>
<evidence type="ECO:0000256" key="4">
    <source>
        <dbReference type="SAM" id="Coils"/>
    </source>
</evidence>
<dbReference type="Pfam" id="PF02661">
    <property type="entry name" value="Fic"/>
    <property type="match status" value="1"/>
</dbReference>
<feature type="domain" description="Fido" evidence="5">
    <location>
        <begin position="97"/>
        <end position="252"/>
    </location>
</feature>